<accession>A0A7C3KC85</accession>
<reference evidence="2" key="1">
    <citation type="journal article" date="2020" name="mSystems">
        <title>Genome- and Community-Level Interaction Insights into Carbon Utilization and Element Cycling Functions of Hydrothermarchaeota in Hydrothermal Sediment.</title>
        <authorList>
            <person name="Zhou Z."/>
            <person name="Liu Y."/>
            <person name="Xu W."/>
            <person name="Pan J."/>
            <person name="Luo Z.H."/>
            <person name="Li M."/>
        </authorList>
    </citation>
    <scope>NUCLEOTIDE SEQUENCE [LARGE SCALE GENOMIC DNA]</scope>
    <source>
        <strain evidence="2">SpSt-418</strain>
    </source>
</reference>
<feature type="transmembrane region" description="Helical" evidence="1">
    <location>
        <begin position="35"/>
        <end position="56"/>
    </location>
</feature>
<name>A0A7C3KC85_9CYAN</name>
<dbReference type="EMBL" id="DSRU01000049">
    <property type="protein sequence ID" value="HFM96910.1"/>
    <property type="molecule type" value="Genomic_DNA"/>
</dbReference>
<sequence length="59" mass="6307">MSELPIDPTLYFLLNLHCLIGGIAAVVAARKGYRLGVWLIIGLIGGTAALMVATLLKRK</sequence>
<gene>
    <name evidence="2" type="ORF">ENR64_03925</name>
</gene>
<keyword evidence="1" id="KW-0472">Membrane</keyword>
<evidence type="ECO:0000313" key="2">
    <source>
        <dbReference type="EMBL" id="HFM96910.1"/>
    </source>
</evidence>
<comment type="caution">
    <text evidence="2">The sequence shown here is derived from an EMBL/GenBank/DDBJ whole genome shotgun (WGS) entry which is preliminary data.</text>
</comment>
<dbReference type="AlphaFoldDB" id="A0A7C3KC85"/>
<keyword evidence="1" id="KW-1133">Transmembrane helix</keyword>
<evidence type="ECO:0000256" key="1">
    <source>
        <dbReference type="SAM" id="Phobius"/>
    </source>
</evidence>
<protein>
    <submittedName>
        <fullName evidence="2">Uncharacterized protein</fullName>
    </submittedName>
</protein>
<keyword evidence="1" id="KW-0812">Transmembrane</keyword>
<proteinExistence type="predicted"/>
<organism evidence="2">
    <name type="scientific">Oscillatoriales cyanobacterium SpSt-418</name>
    <dbReference type="NCBI Taxonomy" id="2282169"/>
    <lineage>
        <taxon>Bacteria</taxon>
        <taxon>Bacillati</taxon>
        <taxon>Cyanobacteriota</taxon>
        <taxon>Cyanophyceae</taxon>
        <taxon>Oscillatoriophycideae</taxon>
        <taxon>Oscillatoriales</taxon>
    </lineage>
</organism>
<feature type="transmembrane region" description="Helical" evidence="1">
    <location>
        <begin position="12"/>
        <end position="29"/>
    </location>
</feature>